<keyword evidence="1" id="KW-0812">Transmembrane</keyword>
<keyword evidence="3" id="KW-1185">Reference proteome</keyword>
<name>A0A0G4FAW4_VITBC</name>
<dbReference type="EMBL" id="CDMY01000400">
    <property type="protein sequence ID" value="CEM10046.1"/>
    <property type="molecule type" value="Genomic_DNA"/>
</dbReference>
<keyword evidence="1" id="KW-1133">Transmembrane helix</keyword>
<dbReference type="AlphaFoldDB" id="A0A0G4FAW4"/>
<evidence type="ECO:0000313" key="3">
    <source>
        <dbReference type="Proteomes" id="UP000041254"/>
    </source>
</evidence>
<feature type="transmembrane region" description="Helical" evidence="1">
    <location>
        <begin position="169"/>
        <end position="187"/>
    </location>
</feature>
<protein>
    <submittedName>
        <fullName evidence="2">Uncharacterized protein</fullName>
    </submittedName>
</protein>
<dbReference type="InParanoid" id="A0A0G4FAW4"/>
<dbReference type="VEuPathDB" id="CryptoDB:Vbra_14841"/>
<sequence length="264" mass="28781">MAPRSEQPRDWIVDVKQPDPGAAVQMAQPADQTGPPGNAGVGPYVLIAATGDDYGVRRPKLKGFTSPDFWALISSHQLWFLLPVLLVVIPPSIVTWVLLSVSAAGLFVACWWSFHKRMSAAVSLLGWRGFPSSPVSVNGYMLGHAIIITEMSSILYLYRYPDIVLSRPYPALGRLLAAWLIAVALMLRSALGGREYIATAGQTVSTEAMICGAAPLICMAVLSIGQYYSVGQKKFWIVFGTSVFPYMWVFGGMTVFGCMRGHYV</sequence>
<reference evidence="2 3" key="1">
    <citation type="submission" date="2014-11" db="EMBL/GenBank/DDBJ databases">
        <authorList>
            <person name="Zhu J."/>
            <person name="Qi W."/>
            <person name="Song R."/>
        </authorList>
    </citation>
    <scope>NUCLEOTIDE SEQUENCE [LARGE SCALE GENOMIC DNA]</scope>
</reference>
<feature type="transmembrane region" description="Helical" evidence="1">
    <location>
        <begin position="95"/>
        <end position="114"/>
    </location>
</feature>
<feature type="transmembrane region" description="Helical" evidence="1">
    <location>
        <begin position="208"/>
        <end position="229"/>
    </location>
</feature>
<proteinExistence type="predicted"/>
<organism evidence="2 3">
    <name type="scientific">Vitrella brassicaformis (strain CCMP3155)</name>
    <dbReference type="NCBI Taxonomy" id="1169540"/>
    <lineage>
        <taxon>Eukaryota</taxon>
        <taxon>Sar</taxon>
        <taxon>Alveolata</taxon>
        <taxon>Colpodellida</taxon>
        <taxon>Vitrellaceae</taxon>
        <taxon>Vitrella</taxon>
    </lineage>
</organism>
<evidence type="ECO:0000313" key="2">
    <source>
        <dbReference type="EMBL" id="CEM10046.1"/>
    </source>
</evidence>
<feature type="transmembrane region" description="Helical" evidence="1">
    <location>
        <begin position="69"/>
        <end position="89"/>
    </location>
</feature>
<gene>
    <name evidence="2" type="ORF">Vbra_14841</name>
</gene>
<accession>A0A0G4FAW4</accession>
<feature type="transmembrane region" description="Helical" evidence="1">
    <location>
        <begin position="135"/>
        <end position="157"/>
    </location>
</feature>
<keyword evidence="1" id="KW-0472">Membrane</keyword>
<evidence type="ECO:0000256" key="1">
    <source>
        <dbReference type="SAM" id="Phobius"/>
    </source>
</evidence>
<dbReference type="Proteomes" id="UP000041254">
    <property type="component" value="Unassembled WGS sequence"/>
</dbReference>
<feature type="transmembrane region" description="Helical" evidence="1">
    <location>
        <begin position="235"/>
        <end position="259"/>
    </location>
</feature>